<keyword evidence="4 8" id="KW-0210">Decarboxylase</keyword>
<accession>C6HY54</accession>
<dbReference type="EMBL" id="GG693877">
    <property type="protein sequence ID" value="EES52405.1"/>
    <property type="molecule type" value="Genomic_DNA"/>
</dbReference>
<evidence type="ECO:0000256" key="6">
    <source>
        <dbReference type="ARBA" id="ARBA00023141"/>
    </source>
</evidence>
<reference evidence="10 11" key="1">
    <citation type="journal article" date="2009" name="Appl. Environ. Microbiol.">
        <title>Community genomic and proteomic analyses of chemoautotrophic iron-oxidizing "Leptospirillum rubarum" (Group II) and "Leptospirillum ferrodiazotrophum" (Group III) bacteria in acid mine drainage biofilms.</title>
        <authorList>
            <person name="Goltsman D.S."/>
            <person name="Denef V.J."/>
            <person name="Singer S.W."/>
            <person name="VerBerkmoes N.C."/>
            <person name="Lefsrud M."/>
            <person name="Mueller R.S."/>
            <person name="Dick G.J."/>
            <person name="Sun C.L."/>
            <person name="Wheeler K.E."/>
            <person name="Zemla A."/>
            <person name="Baker B.J."/>
            <person name="Hauser L."/>
            <person name="Land M."/>
            <person name="Shah M.B."/>
            <person name="Thelen M.P."/>
            <person name="Hettich R.L."/>
            <person name="Banfield J.F."/>
        </authorList>
    </citation>
    <scope>NUCLEOTIDE SEQUENCE [LARGE SCALE GENOMIC DNA]</scope>
</reference>
<dbReference type="Proteomes" id="UP000009374">
    <property type="component" value="Unassembled WGS sequence"/>
</dbReference>
<dbReference type="GO" id="GO:0000162">
    <property type="term" value="P:L-tryptophan biosynthetic process"/>
    <property type="evidence" value="ECO:0007669"/>
    <property type="project" value="UniProtKB-UniRule"/>
</dbReference>
<dbReference type="AlphaFoldDB" id="C6HY54"/>
<dbReference type="InterPro" id="IPR013798">
    <property type="entry name" value="Indole-3-glycerol_P_synth_dom"/>
</dbReference>
<dbReference type="InterPro" id="IPR013785">
    <property type="entry name" value="Aldolase_TIM"/>
</dbReference>
<dbReference type="PANTHER" id="PTHR22854:SF2">
    <property type="entry name" value="INDOLE-3-GLYCEROL-PHOSPHATE SYNTHASE"/>
    <property type="match status" value="1"/>
</dbReference>
<evidence type="ECO:0000256" key="4">
    <source>
        <dbReference type="ARBA" id="ARBA00022793"/>
    </source>
</evidence>
<proteinExistence type="inferred from homology"/>
<dbReference type="PANTHER" id="PTHR22854">
    <property type="entry name" value="TRYPTOPHAN BIOSYNTHESIS PROTEIN"/>
    <property type="match status" value="1"/>
</dbReference>
<keyword evidence="11" id="KW-1185">Reference proteome</keyword>
<gene>
    <name evidence="8" type="primary">trpC</name>
    <name evidence="10" type="ORF">UBAL3_94170012</name>
</gene>
<comment type="catalytic activity">
    <reaction evidence="1 8">
        <text>1-(2-carboxyphenylamino)-1-deoxy-D-ribulose 5-phosphate + H(+) = (1S,2R)-1-C-(indol-3-yl)glycerol 3-phosphate + CO2 + H2O</text>
        <dbReference type="Rhea" id="RHEA:23476"/>
        <dbReference type="ChEBI" id="CHEBI:15377"/>
        <dbReference type="ChEBI" id="CHEBI:15378"/>
        <dbReference type="ChEBI" id="CHEBI:16526"/>
        <dbReference type="ChEBI" id="CHEBI:58613"/>
        <dbReference type="ChEBI" id="CHEBI:58866"/>
        <dbReference type="EC" id="4.1.1.48"/>
    </reaction>
</comment>
<dbReference type="GO" id="GO:0004640">
    <property type="term" value="F:phosphoribosylanthranilate isomerase activity"/>
    <property type="evidence" value="ECO:0007669"/>
    <property type="project" value="TreeGrafter"/>
</dbReference>
<dbReference type="FunFam" id="3.20.20.70:FF:000024">
    <property type="entry name" value="Indole-3-glycerol phosphate synthase"/>
    <property type="match status" value="1"/>
</dbReference>
<evidence type="ECO:0000256" key="1">
    <source>
        <dbReference type="ARBA" id="ARBA00001633"/>
    </source>
</evidence>
<dbReference type="Gene3D" id="3.20.20.70">
    <property type="entry name" value="Aldolase class I"/>
    <property type="match status" value="1"/>
</dbReference>
<protein>
    <recommendedName>
        <fullName evidence="8">Indole-3-glycerol phosphate synthase</fullName>
        <shortName evidence="8">IGPS</shortName>
        <ecNumber evidence="8">4.1.1.48</ecNumber>
    </recommendedName>
</protein>
<keyword evidence="5 8" id="KW-0822">Tryptophan biosynthesis</keyword>
<dbReference type="EC" id="4.1.1.48" evidence="8"/>
<dbReference type="PROSITE" id="PS00614">
    <property type="entry name" value="IGPS"/>
    <property type="match status" value="1"/>
</dbReference>
<evidence type="ECO:0000313" key="10">
    <source>
        <dbReference type="EMBL" id="EES52405.1"/>
    </source>
</evidence>
<dbReference type="UniPathway" id="UPA00035">
    <property type="reaction ID" value="UER00043"/>
</dbReference>
<evidence type="ECO:0000313" key="11">
    <source>
        <dbReference type="Proteomes" id="UP000009374"/>
    </source>
</evidence>
<dbReference type="CDD" id="cd00331">
    <property type="entry name" value="IGPS"/>
    <property type="match status" value="1"/>
</dbReference>
<sequence>MSLLEEIVSRKKAEVAVARKRHSLQDLEGALPTAPSVRPLTAIRREGAVASPGVIAEMKRRSPSRGLIRDPYDPEALAASYWHSGARALSILTDGPFFGGSLGDLSRVRETPAGEALPLLRKDFVVDPYQVIESRVAGADILLLIVRILPGELLSELLQLGSSLGLTMLVETHTEDEVRRALEAGARVVGVNSRDLDTLKVDLDRGARLLSGIPPGVIKVAESGLKTPSDYLRMGELGADFVLVGESFLLSEDPGRALEVFCGIVD</sequence>
<comment type="similarity">
    <text evidence="8">Belongs to the TrpC family.</text>
</comment>
<evidence type="ECO:0000259" key="9">
    <source>
        <dbReference type="Pfam" id="PF00218"/>
    </source>
</evidence>
<dbReference type="InterPro" id="IPR011060">
    <property type="entry name" value="RibuloseP-bd_barrel"/>
</dbReference>
<dbReference type="GO" id="GO:0004425">
    <property type="term" value="F:indole-3-glycerol-phosphate synthase activity"/>
    <property type="evidence" value="ECO:0007669"/>
    <property type="project" value="UniProtKB-UniRule"/>
</dbReference>
<evidence type="ECO:0000256" key="2">
    <source>
        <dbReference type="ARBA" id="ARBA00004696"/>
    </source>
</evidence>
<dbReference type="Pfam" id="PF00218">
    <property type="entry name" value="IGPS"/>
    <property type="match status" value="1"/>
</dbReference>
<dbReference type="SUPFAM" id="SSF51366">
    <property type="entry name" value="Ribulose-phoshate binding barrel"/>
    <property type="match status" value="1"/>
</dbReference>
<evidence type="ECO:0000256" key="7">
    <source>
        <dbReference type="ARBA" id="ARBA00023239"/>
    </source>
</evidence>
<evidence type="ECO:0000256" key="3">
    <source>
        <dbReference type="ARBA" id="ARBA00022605"/>
    </source>
</evidence>
<keyword evidence="3 8" id="KW-0028">Amino-acid biosynthesis</keyword>
<evidence type="ECO:0000256" key="5">
    <source>
        <dbReference type="ARBA" id="ARBA00022822"/>
    </source>
</evidence>
<comment type="pathway">
    <text evidence="2 8">Amino-acid biosynthesis; L-tryptophan biosynthesis; L-tryptophan from chorismate: step 4/5.</text>
</comment>
<dbReference type="InterPro" id="IPR045186">
    <property type="entry name" value="Indole-3-glycerol_P_synth"/>
</dbReference>
<dbReference type="HAMAP" id="MF_00134_B">
    <property type="entry name" value="IGPS_B"/>
    <property type="match status" value="1"/>
</dbReference>
<dbReference type="InterPro" id="IPR001468">
    <property type="entry name" value="Indole-3-GlycerolPSynthase_CS"/>
</dbReference>
<feature type="domain" description="Indole-3-glycerol phosphate synthase" evidence="9">
    <location>
        <begin position="4"/>
        <end position="258"/>
    </location>
</feature>
<name>C6HY54_9BACT</name>
<organism evidence="10 11">
    <name type="scientific">Leptospirillum ferrodiazotrophum</name>
    <dbReference type="NCBI Taxonomy" id="412449"/>
    <lineage>
        <taxon>Bacteria</taxon>
        <taxon>Pseudomonadati</taxon>
        <taxon>Nitrospirota</taxon>
        <taxon>Nitrospiria</taxon>
        <taxon>Nitrospirales</taxon>
        <taxon>Nitrospiraceae</taxon>
        <taxon>Leptospirillum</taxon>
    </lineage>
</organism>
<evidence type="ECO:0000256" key="8">
    <source>
        <dbReference type="HAMAP-Rule" id="MF_00134"/>
    </source>
</evidence>
<keyword evidence="6 8" id="KW-0057">Aromatic amino acid biosynthesis</keyword>
<keyword evidence="7 8" id="KW-0456">Lyase</keyword>